<dbReference type="HOGENOM" id="CLU_013530_0_0_7"/>
<protein>
    <recommendedName>
        <fullName evidence="4">Orc1-like AAA ATPase domain-containing protein</fullName>
    </recommendedName>
</protein>
<dbReference type="PATRIC" id="fig|1429439.4.peg.3416"/>
<evidence type="ECO:0000256" key="1">
    <source>
        <dbReference type="SAM" id="Phobius"/>
    </source>
</evidence>
<dbReference type="PANTHER" id="PTHR34301">
    <property type="entry name" value="DNA-BINDING PROTEIN-RELATED"/>
    <property type="match status" value="1"/>
</dbReference>
<dbReference type="Proteomes" id="UP000019140">
    <property type="component" value="Unassembled WGS sequence"/>
</dbReference>
<comment type="caution">
    <text evidence="2">The sequence shown here is derived from an EMBL/GenBank/DDBJ whole genome shotgun (WGS) entry which is preliminary data.</text>
</comment>
<dbReference type="SUPFAM" id="SSF52540">
    <property type="entry name" value="P-loop containing nucleoside triphosphate hydrolases"/>
    <property type="match status" value="1"/>
</dbReference>
<dbReference type="Gene3D" id="3.40.50.300">
    <property type="entry name" value="P-loop containing nucleotide triphosphate hydrolases"/>
    <property type="match status" value="1"/>
</dbReference>
<reference evidence="2 3" key="1">
    <citation type="journal article" date="2014" name="Nature">
        <title>An environmental bacterial taxon with a large and distinct metabolic repertoire.</title>
        <authorList>
            <person name="Wilson M.C."/>
            <person name="Mori T."/>
            <person name="Ruckert C."/>
            <person name="Uria A.R."/>
            <person name="Helf M.J."/>
            <person name="Takada K."/>
            <person name="Gernert C."/>
            <person name="Steffens U.A."/>
            <person name="Heycke N."/>
            <person name="Schmitt S."/>
            <person name="Rinke C."/>
            <person name="Helfrich E.J."/>
            <person name="Brachmann A.O."/>
            <person name="Gurgui C."/>
            <person name="Wakimoto T."/>
            <person name="Kracht M."/>
            <person name="Crusemann M."/>
            <person name="Hentschel U."/>
            <person name="Abe I."/>
            <person name="Matsunaga S."/>
            <person name="Kalinowski J."/>
            <person name="Takeyama H."/>
            <person name="Piel J."/>
        </authorList>
    </citation>
    <scope>NUCLEOTIDE SEQUENCE [LARGE SCALE GENOMIC DNA]</scope>
    <source>
        <strain evidence="3">TSY2</strain>
    </source>
</reference>
<proteinExistence type="predicted"/>
<sequence length="582" mass="65859">FGVAFGVAFGVTFGVAFICGSLRLYFWPIEAIWMAAFRFAIVSGNAGRRLSGLPIHFDEIIVLPLPFLARFLATAYGNNQAATRQTLDYLTTHSHQQRAVQNAQRLIALQELERCDSPQSIAAVHRELSWLAQPPPPALGPILPALFDVSQDVAAALQATTFYRQQQLLAQLIETLRSLRERLVSTPHMAYQTGSVIDHWLRILQQAVTILQTQADSEGEIPPVYVAGGHLRTWEARTLFKGRVALFAEIENLLLSPRPPVLFLHGQRRTGKTSLLAHLPEKLPAEIIPLAVNMQGAAEAETHAGLAYRMAESMAESARRDRKLTVQSWPRSEFASDPFVVLGDWMTEVEKRVPNRKFLLCLDEFARLEEIVASTGSRAPLNFLRNLLEHRQRWMLLLSGSHLIAELAPYWSDYLINTRRLHISYLEPDEARDLIEHPTLSFESHMRYESAATEHILYLTHGQPFLVQLICADLVDHLNRENHRHKTTRNIVTVDDVEAVLNPAMEHGGFYFDELWQTASETERGVLKQIATETFVPANGTTEAIDRLQSRELIEPCQGGYRFQVPLIQRWVLNHLKSAPYQ</sequence>
<feature type="transmembrane region" description="Helical" evidence="1">
    <location>
        <begin position="6"/>
        <end position="26"/>
    </location>
</feature>
<accession>W4M6V3</accession>
<evidence type="ECO:0000313" key="2">
    <source>
        <dbReference type="EMBL" id="ETX05935.1"/>
    </source>
</evidence>
<feature type="non-terminal residue" evidence="2">
    <location>
        <position position="1"/>
    </location>
</feature>
<name>W4M6V3_9BACT</name>
<dbReference type="AlphaFoldDB" id="W4M6V3"/>
<dbReference type="PANTHER" id="PTHR34301:SF8">
    <property type="entry name" value="ATPASE DOMAIN-CONTAINING PROTEIN"/>
    <property type="match status" value="1"/>
</dbReference>
<organism evidence="2 3">
    <name type="scientific">Candidatus Entotheonella gemina</name>
    <dbReference type="NCBI Taxonomy" id="1429439"/>
    <lineage>
        <taxon>Bacteria</taxon>
        <taxon>Pseudomonadati</taxon>
        <taxon>Nitrospinota/Tectimicrobiota group</taxon>
        <taxon>Candidatus Tectimicrobiota</taxon>
        <taxon>Candidatus Entotheonellia</taxon>
        <taxon>Candidatus Entotheonellales</taxon>
        <taxon>Candidatus Entotheonellaceae</taxon>
        <taxon>Candidatus Entotheonella</taxon>
    </lineage>
</organism>
<gene>
    <name evidence="2" type="ORF">ETSY2_20095</name>
</gene>
<keyword evidence="1" id="KW-0472">Membrane</keyword>
<keyword evidence="1" id="KW-1133">Transmembrane helix</keyword>
<dbReference type="EMBL" id="AZHX01000829">
    <property type="protein sequence ID" value="ETX05935.1"/>
    <property type="molecule type" value="Genomic_DNA"/>
</dbReference>
<keyword evidence="3" id="KW-1185">Reference proteome</keyword>
<evidence type="ECO:0000313" key="3">
    <source>
        <dbReference type="Proteomes" id="UP000019140"/>
    </source>
</evidence>
<dbReference type="InterPro" id="IPR027417">
    <property type="entry name" value="P-loop_NTPase"/>
</dbReference>
<evidence type="ECO:0008006" key="4">
    <source>
        <dbReference type="Google" id="ProtNLM"/>
    </source>
</evidence>
<keyword evidence="1" id="KW-0812">Transmembrane</keyword>